<protein>
    <submittedName>
        <fullName evidence="2">Uncharacterized protein</fullName>
    </submittedName>
</protein>
<proteinExistence type="predicted"/>
<keyword evidence="4" id="KW-1185">Reference proteome</keyword>
<accession>A0A1X0FWU2</accession>
<reference evidence="1 4" key="2">
    <citation type="journal article" date="2019" name="Emerg. Microbes Infect.">
        <title>Comprehensive subspecies identification of 175 nontuberculous mycobacteria species based on 7547 genomic profiles.</title>
        <authorList>
            <person name="Matsumoto Y."/>
            <person name="Kinjo T."/>
            <person name="Motooka D."/>
            <person name="Nabeya D."/>
            <person name="Jung N."/>
            <person name="Uechi K."/>
            <person name="Horii T."/>
            <person name="Iida T."/>
            <person name="Fujita J."/>
            <person name="Nakamura S."/>
        </authorList>
    </citation>
    <scope>NUCLEOTIDE SEQUENCE [LARGE SCALE GENOMIC DNA]</scope>
    <source>
        <strain evidence="1 4">JCM 18113</strain>
    </source>
</reference>
<evidence type="ECO:0000313" key="3">
    <source>
        <dbReference type="Proteomes" id="UP000192760"/>
    </source>
</evidence>
<evidence type="ECO:0000313" key="4">
    <source>
        <dbReference type="Proteomes" id="UP000465812"/>
    </source>
</evidence>
<reference evidence="2 3" key="1">
    <citation type="submission" date="2017-02" db="EMBL/GenBank/DDBJ databases">
        <title>The new phylogeny of genus Mycobacterium.</title>
        <authorList>
            <person name="Tortoli E."/>
            <person name="Trovato A."/>
            <person name="Cirillo D.M."/>
        </authorList>
    </citation>
    <scope>NUCLEOTIDE SEQUENCE [LARGE SCALE GENOMIC DNA]</scope>
    <source>
        <strain evidence="2 3">DSM 45255</strain>
    </source>
</reference>
<dbReference type="EMBL" id="MVHW01000010">
    <property type="protein sequence ID" value="ORB06244.1"/>
    <property type="molecule type" value="Genomic_DNA"/>
</dbReference>
<sequence>MRSDNIIRGAQRREVGAQLGMVELHDPLRAWQVTQRVDAQVRQPGIGRQPVDHQRLGGTGQYGLPAVREVAQPRGSVDGGPGVVAGVAQLDLPGVHAGA</sequence>
<evidence type="ECO:0000313" key="2">
    <source>
        <dbReference type="EMBL" id="ORB06244.1"/>
    </source>
</evidence>
<dbReference type="Proteomes" id="UP000465812">
    <property type="component" value="Chromosome"/>
</dbReference>
<dbReference type="EMBL" id="AP022590">
    <property type="protein sequence ID" value="BBY39214.1"/>
    <property type="molecule type" value="Genomic_DNA"/>
</dbReference>
<organism evidence="2 3">
    <name type="scientific">Mycobacterium mantenii</name>
    <dbReference type="NCBI Taxonomy" id="560555"/>
    <lineage>
        <taxon>Bacteria</taxon>
        <taxon>Bacillati</taxon>
        <taxon>Actinomycetota</taxon>
        <taxon>Actinomycetes</taxon>
        <taxon>Mycobacteriales</taxon>
        <taxon>Mycobacteriaceae</taxon>
        <taxon>Mycobacterium</taxon>
        <taxon>Mycobacterium avium complex (MAC)</taxon>
    </lineage>
</organism>
<dbReference type="Proteomes" id="UP000192760">
    <property type="component" value="Unassembled WGS sequence"/>
</dbReference>
<evidence type="ECO:0000313" key="1">
    <source>
        <dbReference type="EMBL" id="BBY39214.1"/>
    </source>
</evidence>
<name>A0A1X0FWU2_MYCNT</name>
<reference evidence="1" key="3">
    <citation type="submission" date="2020-02" db="EMBL/GenBank/DDBJ databases">
        <authorList>
            <person name="Matsumoto Y."/>
            <person name="Motooka D."/>
            <person name="Nakamura S."/>
        </authorList>
    </citation>
    <scope>NUCLEOTIDE SEQUENCE</scope>
    <source>
        <strain evidence="1">JCM 18113</strain>
    </source>
</reference>
<gene>
    <name evidence="2" type="ORF">BST30_11860</name>
    <name evidence="1" type="ORF">MMAN_33480</name>
</gene>
<dbReference type="AlphaFoldDB" id="A0A1X0FWU2"/>